<evidence type="ECO:0000256" key="1">
    <source>
        <dbReference type="SAM" id="Phobius"/>
    </source>
</evidence>
<dbReference type="RefSeq" id="XP_007412334.1">
    <property type="nucleotide sequence ID" value="XM_007412272.1"/>
</dbReference>
<dbReference type="GeneID" id="18932082"/>
<keyword evidence="1" id="KW-1133">Transmembrane helix</keyword>
<feature type="transmembrane region" description="Helical" evidence="1">
    <location>
        <begin position="102"/>
        <end position="125"/>
    </location>
</feature>
<proteinExistence type="predicted"/>
<dbReference type="EMBL" id="GL883118">
    <property type="protein sequence ID" value="EGG04543.1"/>
    <property type="molecule type" value="Genomic_DNA"/>
</dbReference>
<feature type="transmembrane region" description="Helical" evidence="1">
    <location>
        <begin position="12"/>
        <end position="32"/>
    </location>
</feature>
<keyword evidence="3" id="KW-1185">Reference proteome</keyword>
<gene>
    <name evidence="2" type="ORF">MELLADRAFT_72353</name>
</gene>
<dbReference type="AlphaFoldDB" id="F4RSV0"/>
<organism evidence="3">
    <name type="scientific">Melampsora larici-populina (strain 98AG31 / pathotype 3-4-7)</name>
    <name type="common">Poplar leaf rust fungus</name>
    <dbReference type="NCBI Taxonomy" id="747676"/>
    <lineage>
        <taxon>Eukaryota</taxon>
        <taxon>Fungi</taxon>
        <taxon>Dikarya</taxon>
        <taxon>Basidiomycota</taxon>
        <taxon>Pucciniomycotina</taxon>
        <taxon>Pucciniomycetes</taxon>
        <taxon>Pucciniales</taxon>
        <taxon>Melampsoraceae</taxon>
        <taxon>Melampsora</taxon>
    </lineage>
</organism>
<accession>F4RSV0</accession>
<dbReference type="HOGENOM" id="CLU_1532935_0_0_1"/>
<dbReference type="InParanoid" id="F4RSV0"/>
<dbReference type="VEuPathDB" id="FungiDB:MELLADRAFT_72353"/>
<name>F4RSV0_MELLP</name>
<dbReference type="KEGG" id="mlr:MELLADRAFT_72353"/>
<feature type="transmembrane region" description="Helical" evidence="1">
    <location>
        <begin position="66"/>
        <end position="82"/>
    </location>
</feature>
<reference evidence="3" key="1">
    <citation type="journal article" date="2011" name="Proc. Natl. Acad. Sci. U.S.A.">
        <title>Obligate biotrophy features unraveled by the genomic analysis of rust fungi.</title>
        <authorList>
            <person name="Duplessis S."/>
            <person name="Cuomo C.A."/>
            <person name="Lin Y.-C."/>
            <person name="Aerts A."/>
            <person name="Tisserant E."/>
            <person name="Veneault-Fourrey C."/>
            <person name="Joly D.L."/>
            <person name="Hacquard S."/>
            <person name="Amselem J."/>
            <person name="Cantarel B.L."/>
            <person name="Chiu R."/>
            <person name="Coutinho P.M."/>
            <person name="Feau N."/>
            <person name="Field M."/>
            <person name="Frey P."/>
            <person name="Gelhaye E."/>
            <person name="Goldberg J."/>
            <person name="Grabherr M.G."/>
            <person name="Kodira C.D."/>
            <person name="Kohler A."/>
            <person name="Kuees U."/>
            <person name="Lindquist E.A."/>
            <person name="Lucas S.M."/>
            <person name="Mago R."/>
            <person name="Mauceli E."/>
            <person name="Morin E."/>
            <person name="Murat C."/>
            <person name="Pangilinan J.L."/>
            <person name="Park R."/>
            <person name="Pearson M."/>
            <person name="Quesneville H."/>
            <person name="Rouhier N."/>
            <person name="Sakthikumar S."/>
            <person name="Salamov A.A."/>
            <person name="Schmutz J."/>
            <person name="Selles B."/>
            <person name="Shapiro H."/>
            <person name="Tanguay P."/>
            <person name="Tuskan G.A."/>
            <person name="Henrissat B."/>
            <person name="Van de Peer Y."/>
            <person name="Rouze P."/>
            <person name="Ellis J.G."/>
            <person name="Dodds P.N."/>
            <person name="Schein J.E."/>
            <person name="Zhong S."/>
            <person name="Hamelin R.C."/>
            <person name="Grigoriev I.V."/>
            <person name="Szabo L.J."/>
            <person name="Martin F."/>
        </authorList>
    </citation>
    <scope>NUCLEOTIDE SEQUENCE [LARGE SCALE GENOMIC DNA]</scope>
    <source>
        <strain evidence="3">98AG31 / pathotype 3-4-7</strain>
    </source>
</reference>
<dbReference type="OrthoDB" id="10432557at2759"/>
<evidence type="ECO:0000313" key="3">
    <source>
        <dbReference type="Proteomes" id="UP000001072"/>
    </source>
</evidence>
<keyword evidence="1" id="KW-0812">Transmembrane</keyword>
<protein>
    <submittedName>
        <fullName evidence="2">Uncharacterized protein</fullName>
    </submittedName>
</protein>
<sequence length="175" mass="19768">MLQFHQMASTFYVSAIFFLCIIYLPLCAFALGNGSSSSLVDQCRNADADQIVLNKHAETVKARKKLILFQAFLVATGTLAHAPNLLAQLRFKSEKVFVDTDWWLLTLIGLHLPSSIWCNGLLIFLNLNLDPQASRNNRQPFPKIQRLLPTFSILRLNSLNRSEGNKHSENMVNSH</sequence>
<keyword evidence="1" id="KW-0472">Membrane</keyword>
<evidence type="ECO:0000313" key="2">
    <source>
        <dbReference type="EMBL" id="EGG04543.1"/>
    </source>
</evidence>
<dbReference type="Proteomes" id="UP000001072">
    <property type="component" value="Unassembled WGS sequence"/>
</dbReference>